<protein>
    <submittedName>
        <fullName evidence="1">Uncharacterized protein</fullName>
    </submittedName>
</protein>
<reference evidence="1" key="1">
    <citation type="journal article" date="2020" name="G3 (Bethesda)">
        <title>High-Quality Assemblies for Three Invasive Social Wasps from the &lt;i&gt;Vespula&lt;/i&gt; Genus.</title>
        <authorList>
            <person name="Harrop T.W.R."/>
            <person name="Guhlin J."/>
            <person name="McLaughlin G.M."/>
            <person name="Permina E."/>
            <person name="Stockwell P."/>
            <person name="Gilligan J."/>
            <person name="Le Lec M.F."/>
            <person name="Gruber M.A.M."/>
            <person name="Quinn O."/>
            <person name="Lovegrove M."/>
            <person name="Duncan E.J."/>
            <person name="Remnant E.J."/>
            <person name="Van Eeckhoven J."/>
            <person name="Graham B."/>
            <person name="Knapp R.A."/>
            <person name="Langford K.W."/>
            <person name="Kronenberg Z."/>
            <person name="Press M.O."/>
            <person name="Eacker S.M."/>
            <person name="Wilson-Rankin E.E."/>
            <person name="Purcell J."/>
            <person name="Lester P.J."/>
            <person name="Dearden P.K."/>
        </authorList>
    </citation>
    <scope>NUCLEOTIDE SEQUENCE</scope>
    <source>
        <strain evidence="1">Volc-1</strain>
    </source>
</reference>
<proteinExistence type="predicted"/>
<dbReference type="Proteomes" id="UP000600918">
    <property type="component" value="Unassembled WGS sequence"/>
</dbReference>
<keyword evidence="2" id="KW-1185">Reference proteome</keyword>
<accession>A0A834P2B1</accession>
<organism evidence="1 2">
    <name type="scientific">Vespula pensylvanica</name>
    <name type="common">Western yellow jacket</name>
    <name type="synonym">Wasp</name>
    <dbReference type="NCBI Taxonomy" id="30213"/>
    <lineage>
        <taxon>Eukaryota</taxon>
        <taxon>Metazoa</taxon>
        <taxon>Ecdysozoa</taxon>
        <taxon>Arthropoda</taxon>
        <taxon>Hexapoda</taxon>
        <taxon>Insecta</taxon>
        <taxon>Pterygota</taxon>
        <taxon>Neoptera</taxon>
        <taxon>Endopterygota</taxon>
        <taxon>Hymenoptera</taxon>
        <taxon>Apocrita</taxon>
        <taxon>Aculeata</taxon>
        <taxon>Vespoidea</taxon>
        <taxon>Vespidae</taxon>
        <taxon>Vespinae</taxon>
        <taxon>Vespula</taxon>
    </lineage>
</organism>
<dbReference type="EMBL" id="JACSDY010000006">
    <property type="protein sequence ID" value="KAF7425424.1"/>
    <property type="molecule type" value="Genomic_DNA"/>
</dbReference>
<name>A0A834P2B1_VESPE</name>
<sequence length="105" mass="11108">MQPRASRQASKQAGKQAGPYAVLVESTERDIKNGEDPRQSYLKEIRPCDSRIEVCQGIPDSEVTADTAAAVAAVAAVAAAAYRAGRTGQTAISPAIWPPRLTVMP</sequence>
<evidence type="ECO:0000313" key="2">
    <source>
        <dbReference type="Proteomes" id="UP000600918"/>
    </source>
</evidence>
<dbReference type="AlphaFoldDB" id="A0A834P2B1"/>
<comment type="caution">
    <text evidence="1">The sequence shown here is derived from an EMBL/GenBank/DDBJ whole genome shotgun (WGS) entry which is preliminary data.</text>
</comment>
<evidence type="ECO:0000313" key="1">
    <source>
        <dbReference type="EMBL" id="KAF7425424.1"/>
    </source>
</evidence>
<gene>
    <name evidence="1" type="ORF">H0235_007862</name>
</gene>